<dbReference type="InterPro" id="IPR017853">
    <property type="entry name" value="GH"/>
</dbReference>
<dbReference type="SUPFAM" id="SSF52279">
    <property type="entry name" value="Beta-D-glucan exohydrolase, C-terminal domain"/>
    <property type="match status" value="1"/>
</dbReference>
<dbReference type="PRINTS" id="PR00133">
    <property type="entry name" value="GLHYDRLASE3"/>
</dbReference>
<dbReference type="Pfam" id="PF00933">
    <property type="entry name" value="Glyco_hydro_3"/>
    <property type="match status" value="1"/>
</dbReference>
<dbReference type="SUPFAM" id="SSF51445">
    <property type="entry name" value="(Trans)glycosidases"/>
    <property type="match status" value="1"/>
</dbReference>
<keyword evidence="3 5" id="KW-0378">Hydrolase</keyword>
<feature type="domain" description="Fibronectin type III-like" evidence="4">
    <location>
        <begin position="665"/>
        <end position="734"/>
    </location>
</feature>
<dbReference type="EMBL" id="JAHFVK010000002">
    <property type="protein sequence ID" value="MBT2134953.1"/>
    <property type="molecule type" value="Genomic_DNA"/>
</dbReference>
<comment type="similarity">
    <text evidence="1">Belongs to the glycosyl hydrolase 3 family.</text>
</comment>
<evidence type="ECO:0000256" key="2">
    <source>
        <dbReference type="ARBA" id="ARBA00022729"/>
    </source>
</evidence>
<sequence length="745" mass="80322">MARMTLPEKIAQIRAAWAGKGDMIDGLTFVPAKASAAFPDSIGHVTRPSDKRGVPGITGAAGGTAARWRTPKETVEFINALQKWALEDTRLGIPILLHEESLHGYMATEATMFPQAIALAGAFDADLMRRVQSVIAREVRARGVPYVLSPVVDIVRDPRWGRIEETFGEDPYLVAELGVAAVEGLQGPGKFERLGPGKVFATLKHMTGHGQPESGNNVAPAQLGERELREFFFPPFREVVRRTSIGAVMPSYNEIDGVPSHANTWLLGEVLRGEWGFDGIIASDYGGVHELATLHHVARDEAEAAHMALLAGVDSELPEGQAFRTLAAQVEAGTVPVELIDRACARMLTFKFRAGLFENPYGDWNVTRTITGNAEARALALEAARKSLCLLTNRDAALPLDPAKMGRVAVIGPNHAIARLGGYSSIPKQTTSLIEGLKQIAPGADFVTAQGVFITKSEDRSADLIELADREQNLRLIDEAVALARTADTIVLAIGDTEQTSREGFAKNHLGDRTDIDIVGEQNELVDALAALGKPLIVCAINGRPPSWPNVVAKAGAVLECWYPGQEGGVAMAEALLGKLNPGAKLPVTVVRNSGQVPYFNDRKPSSRRGYLFDDASALFPFGHGLSYTSFEISEPRVPTARVAAGQPVEVSVDVTNTGNRAGDEVVQLYVGLPYRSVTTPIIALKGFERVTLAPGERRTLRFTLEPRHLSIWNREMQEVVEPGPVTVSVGNSSANLKQAEFTLA</sequence>
<evidence type="ECO:0000259" key="4">
    <source>
        <dbReference type="SMART" id="SM01217"/>
    </source>
</evidence>
<evidence type="ECO:0000313" key="5">
    <source>
        <dbReference type="EMBL" id="MBT2134953.1"/>
    </source>
</evidence>
<dbReference type="InterPro" id="IPR001764">
    <property type="entry name" value="Glyco_hydro_3_N"/>
</dbReference>
<proteinExistence type="inferred from homology"/>
<dbReference type="SMART" id="SM01217">
    <property type="entry name" value="Fn3_like"/>
    <property type="match status" value="1"/>
</dbReference>
<dbReference type="InterPro" id="IPR036881">
    <property type="entry name" value="Glyco_hydro_3_C_sf"/>
</dbReference>
<dbReference type="InterPro" id="IPR026891">
    <property type="entry name" value="Fn3-like"/>
</dbReference>
<evidence type="ECO:0000313" key="6">
    <source>
        <dbReference type="Proteomes" id="UP000811255"/>
    </source>
</evidence>
<dbReference type="Pfam" id="PF14310">
    <property type="entry name" value="Fn3-like"/>
    <property type="match status" value="1"/>
</dbReference>
<organism evidence="5 6">
    <name type="scientific">Croceibacterium selenioxidans</name>
    <dbReference type="NCBI Taxonomy" id="2838833"/>
    <lineage>
        <taxon>Bacteria</taxon>
        <taxon>Pseudomonadati</taxon>
        <taxon>Pseudomonadota</taxon>
        <taxon>Alphaproteobacteria</taxon>
        <taxon>Sphingomonadales</taxon>
        <taxon>Erythrobacteraceae</taxon>
        <taxon>Croceibacterium</taxon>
    </lineage>
</organism>
<dbReference type="Pfam" id="PF01915">
    <property type="entry name" value="Glyco_hydro_3_C"/>
    <property type="match status" value="1"/>
</dbReference>
<dbReference type="PANTHER" id="PTHR42721">
    <property type="entry name" value="SUGAR HYDROLASE-RELATED"/>
    <property type="match status" value="1"/>
</dbReference>
<protein>
    <submittedName>
        <fullName evidence="5">Glycoside hydrolase family 3 C-terminal domain-containing protein</fullName>
    </submittedName>
</protein>
<gene>
    <name evidence="5" type="ORF">KK137_11470</name>
</gene>
<dbReference type="Gene3D" id="2.60.40.10">
    <property type="entry name" value="Immunoglobulins"/>
    <property type="match status" value="1"/>
</dbReference>
<comment type="caution">
    <text evidence="5">The sequence shown here is derived from an EMBL/GenBank/DDBJ whole genome shotgun (WGS) entry which is preliminary data.</text>
</comment>
<keyword evidence="6" id="KW-1185">Reference proteome</keyword>
<dbReference type="Proteomes" id="UP000811255">
    <property type="component" value="Unassembled WGS sequence"/>
</dbReference>
<name>A0ABS5W6K8_9SPHN</name>
<keyword evidence="2" id="KW-0732">Signal</keyword>
<dbReference type="InterPro" id="IPR044993">
    <property type="entry name" value="BXL"/>
</dbReference>
<dbReference type="Gene3D" id="3.20.20.300">
    <property type="entry name" value="Glycoside hydrolase, family 3, N-terminal domain"/>
    <property type="match status" value="1"/>
</dbReference>
<evidence type="ECO:0000256" key="3">
    <source>
        <dbReference type="ARBA" id="ARBA00022801"/>
    </source>
</evidence>
<dbReference type="PANTHER" id="PTHR42721:SF3">
    <property type="entry name" value="BETA-D-XYLOSIDASE 5-RELATED"/>
    <property type="match status" value="1"/>
</dbReference>
<dbReference type="InterPro" id="IPR013783">
    <property type="entry name" value="Ig-like_fold"/>
</dbReference>
<dbReference type="InterPro" id="IPR002772">
    <property type="entry name" value="Glyco_hydro_3_C"/>
</dbReference>
<dbReference type="Gene3D" id="3.40.50.1700">
    <property type="entry name" value="Glycoside hydrolase family 3 C-terminal domain"/>
    <property type="match status" value="1"/>
</dbReference>
<dbReference type="GO" id="GO:0016787">
    <property type="term" value="F:hydrolase activity"/>
    <property type="evidence" value="ECO:0007669"/>
    <property type="project" value="UniProtKB-KW"/>
</dbReference>
<accession>A0ABS5W6K8</accession>
<evidence type="ECO:0000256" key="1">
    <source>
        <dbReference type="ARBA" id="ARBA00005336"/>
    </source>
</evidence>
<dbReference type="InterPro" id="IPR036962">
    <property type="entry name" value="Glyco_hydro_3_N_sf"/>
</dbReference>
<reference evidence="5 6" key="1">
    <citation type="submission" date="2021-05" db="EMBL/GenBank/DDBJ databases">
        <title>Croceibacterium sp. LX-88 genome sequence.</title>
        <authorList>
            <person name="Luo X."/>
        </authorList>
    </citation>
    <scope>NUCLEOTIDE SEQUENCE [LARGE SCALE GENOMIC DNA]</scope>
    <source>
        <strain evidence="5 6">LX-88</strain>
    </source>
</reference>